<dbReference type="InterPro" id="IPR002508">
    <property type="entry name" value="MurNAc-LAA_cat"/>
</dbReference>
<keyword evidence="5" id="KW-1185">Reference proteome</keyword>
<sequence>MAKIAVDPGHGTNTPGKRTPTAVPEYGRVVKEYEFNKPAAQFLKKALERNGHSVVWTGGDEDPSLSTRCQRANNANVDLFISIHYNAGGGYGVETYIVARGGQAEKLANRVQPELVKVRDQRDRGVKVANFQVLRDTKMPAILCECGFMDDPRGIEQAWMLDEDFQRGVGEAICKGVQRYYGAPYKEPQPEWSEEELNKLNSAPNGARFSRTLKRGMKNGKDIAAVQTYLGGLKVDEDFGPLTESALKEWQQKNGIKVTGEVGIANWRYMFGEKPTWKPEDIENLNEAPNGAKFTRDLRRVIQSGKDVEAVQTKLNIVVDGWFGPKTEAGVKAYQQKAGLVVDGWVGPKTWADMFGTKQASAEKEDVEEAVTSSDE</sequence>
<dbReference type="GO" id="GO:0009253">
    <property type="term" value="P:peptidoglycan catabolic process"/>
    <property type="evidence" value="ECO:0007669"/>
    <property type="project" value="InterPro"/>
</dbReference>
<feature type="domain" description="MurNAc-LAA" evidence="3">
    <location>
        <begin position="69"/>
        <end position="178"/>
    </location>
</feature>
<evidence type="ECO:0000259" key="3">
    <source>
        <dbReference type="SMART" id="SM00646"/>
    </source>
</evidence>
<evidence type="ECO:0000256" key="1">
    <source>
        <dbReference type="ARBA" id="ARBA00022801"/>
    </source>
</evidence>
<protein>
    <submittedName>
        <fullName evidence="4">N-acetylmuramoyl-L-alanine amidase</fullName>
    </submittedName>
</protein>
<dbReference type="GO" id="GO:0008745">
    <property type="term" value="F:N-acetylmuramoyl-L-alanine amidase activity"/>
    <property type="evidence" value="ECO:0007669"/>
    <property type="project" value="InterPro"/>
</dbReference>
<name>A0A2T4ZAY7_9BACL</name>
<dbReference type="Gene3D" id="1.10.101.10">
    <property type="entry name" value="PGBD-like superfamily/PGBD"/>
    <property type="match status" value="2"/>
</dbReference>
<reference evidence="4 5" key="1">
    <citation type="submission" date="2018-04" db="EMBL/GenBank/DDBJ databases">
        <title>Genomic Encyclopedia of Archaeal and Bacterial Type Strains, Phase II (KMG-II): from individual species to whole genera.</title>
        <authorList>
            <person name="Goeker M."/>
        </authorList>
    </citation>
    <scope>NUCLEOTIDE SEQUENCE [LARGE SCALE GENOMIC DNA]</scope>
    <source>
        <strain evidence="4 5">DSM 45169</strain>
    </source>
</reference>
<keyword evidence="1" id="KW-0378">Hydrolase</keyword>
<comment type="caution">
    <text evidence="4">The sequence shown here is derived from an EMBL/GenBank/DDBJ whole genome shotgun (WGS) entry which is preliminary data.</text>
</comment>
<dbReference type="InterPro" id="IPR036365">
    <property type="entry name" value="PGBD-like_sf"/>
</dbReference>
<dbReference type="InterPro" id="IPR036366">
    <property type="entry name" value="PGBDSf"/>
</dbReference>
<dbReference type="GO" id="GO:0030288">
    <property type="term" value="C:outer membrane-bounded periplasmic space"/>
    <property type="evidence" value="ECO:0007669"/>
    <property type="project" value="TreeGrafter"/>
</dbReference>
<dbReference type="SUPFAM" id="SSF47090">
    <property type="entry name" value="PGBD-like"/>
    <property type="match status" value="2"/>
</dbReference>
<dbReference type="Gene3D" id="3.40.630.40">
    <property type="entry name" value="Zn-dependent exopeptidases"/>
    <property type="match status" value="1"/>
</dbReference>
<dbReference type="AlphaFoldDB" id="A0A2T4ZAY7"/>
<gene>
    <name evidence="4" type="ORF">C8J48_1640</name>
</gene>
<feature type="region of interest" description="Disordered" evidence="2">
    <location>
        <begin position="1"/>
        <end position="22"/>
    </location>
</feature>
<organism evidence="4 5">
    <name type="scientific">Desmospora activa DSM 45169</name>
    <dbReference type="NCBI Taxonomy" id="1121389"/>
    <lineage>
        <taxon>Bacteria</taxon>
        <taxon>Bacillati</taxon>
        <taxon>Bacillota</taxon>
        <taxon>Bacilli</taxon>
        <taxon>Bacillales</taxon>
        <taxon>Thermoactinomycetaceae</taxon>
        <taxon>Desmospora</taxon>
    </lineage>
</organism>
<accession>A0A2T4ZAY7</accession>
<dbReference type="PANTHER" id="PTHR30404:SF0">
    <property type="entry name" value="N-ACETYLMURAMOYL-L-ALANINE AMIDASE AMIC"/>
    <property type="match status" value="1"/>
</dbReference>
<dbReference type="RefSeq" id="WP_107725767.1">
    <property type="nucleotide sequence ID" value="NZ_PZZP01000001.1"/>
</dbReference>
<dbReference type="EMBL" id="PZZP01000001">
    <property type="protein sequence ID" value="PTM59040.1"/>
    <property type="molecule type" value="Genomic_DNA"/>
</dbReference>
<dbReference type="PANTHER" id="PTHR30404">
    <property type="entry name" value="N-ACETYLMURAMOYL-L-ALANINE AMIDASE"/>
    <property type="match status" value="1"/>
</dbReference>
<dbReference type="InterPro" id="IPR050695">
    <property type="entry name" value="N-acetylmuramoyl_amidase_3"/>
</dbReference>
<dbReference type="Pfam" id="PF01520">
    <property type="entry name" value="Amidase_3"/>
    <property type="match status" value="1"/>
</dbReference>
<dbReference type="CDD" id="cd02696">
    <property type="entry name" value="MurNAc-LAA"/>
    <property type="match status" value="1"/>
</dbReference>
<dbReference type="Pfam" id="PF01471">
    <property type="entry name" value="PG_binding_1"/>
    <property type="match status" value="2"/>
</dbReference>
<evidence type="ECO:0000313" key="5">
    <source>
        <dbReference type="Proteomes" id="UP000241639"/>
    </source>
</evidence>
<dbReference type="SMART" id="SM00646">
    <property type="entry name" value="Ami_3"/>
    <property type="match status" value="1"/>
</dbReference>
<dbReference type="Proteomes" id="UP000241639">
    <property type="component" value="Unassembled WGS sequence"/>
</dbReference>
<evidence type="ECO:0000313" key="4">
    <source>
        <dbReference type="EMBL" id="PTM59040.1"/>
    </source>
</evidence>
<proteinExistence type="predicted"/>
<dbReference type="InterPro" id="IPR002477">
    <property type="entry name" value="Peptidoglycan-bd-like"/>
</dbReference>
<dbReference type="SUPFAM" id="SSF53187">
    <property type="entry name" value="Zn-dependent exopeptidases"/>
    <property type="match status" value="1"/>
</dbReference>
<evidence type="ECO:0000256" key="2">
    <source>
        <dbReference type="SAM" id="MobiDB-lite"/>
    </source>
</evidence>
<dbReference type="OrthoDB" id="9763643at2"/>